<dbReference type="SUPFAM" id="SSF48300">
    <property type="entry name" value="Ribosomal protein L7/12, oligomerisation (N-terminal) domain"/>
    <property type="match status" value="1"/>
</dbReference>
<gene>
    <name evidence="4 7" type="primary">rplL</name>
    <name evidence="7" type="ORF">RAE03_12060</name>
</gene>
<feature type="domain" description="Large ribosomal subunit protein bL12 C-terminal" evidence="5">
    <location>
        <begin position="62"/>
        <end position="129"/>
    </location>
</feature>
<evidence type="ECO:0000313" key="8">
    <source>
        <dbReference type="Proteomes" id="UP001185706"/>
    </source>
</evidence>
<dbReference type="PANTHER" id="PTHR45987:SF4">
    <property type="entry name" value="LARGE RIBOSOMAL SUBUNIT PROTEIN BL12M"/>
    <property type="match status" value="1"/>
</dbReference>
<dbReference type="Pfam" id="PF16320">
    <property type="entry name" value="Ribosomal_L12_N"/>
    <property type="match status" value="1"/>
</dbReference>
<dbReference type="FunFam" id="3.30.1390.10:FF:000001">
    <property type="entry name" value="50S ribosomal protein L7/L12"/>
    <property type="match status" value="1"/>
</dbReference>
<dbReference type="InterPro" id="IPR013823">
    <property type="entry name" value="Ribosomal_bL12_C"/>
</dbReference>
<dbReference type="RefSeq" id="WP_259887859.1">
    <property type="nucleotide sequence ID" value="NZ_JAVBIB010000032.1"/>
</dbReference>
<comment type="similarity">
    <text evidence="1 4">Belongs to the bacterial ribosomal protein bL12 family.</text>
</comment>
<dbReference type="SUPFAM" id="SSF54736">
    <property type="entry name" value="ClpS-like"/>
    <property type="match status" value="1"/>
</dbReference>
<dbReference type="InterPro" id="IPR008932">
    <property type="entry name" value="Ribosomal_bL12_oligo"/>
</dbReference>
<evidence type="ECO:0000259" key="6">
    <source>
        <dbReference type="Pfam" id="PF16320"/>
    </source>
</evidence>
<evidence type="ECO:0000256" key="2">
    <source>
        <dbReference type="ARBA" id="ARBA00022980"/>
    </source>
</evidence>
<name>A0AAE4NMD6_9CORY</name>
<dbReference type="GO" id="GO:0022625">
    <property type="term" value="C:cytosolic large ribosomal subunit"/>
    <property type="evidence" value="ECO:0007669"/>
    <property type="project" value="TreeGrafter"/>
</dbReference>
<comment type="function">
    <text evidence="4">Forms part of the ribosomal stalk which helps the ribosome interact with GTP-bound translation factors. Is thus essential for accurate translation.</text>
</comment>
<evidence type="ECO:0000256" key="1">
    <source>
        <dbReference type="ARBA" id="ARBA00007197"/>
    </source>
</evidence>
<dbReference type="AlphaFoldDB" id="A0AAE4NMD6"/>
<comment type="subunit">
    <text evidence="4">Homodimer. Part of the ribosomal stalk of the 50S ribosomal subunit. Forms a multimeric L10(L12)X complex, where L10 forms an elongated spine to which 2 to 4 L12 dimers bind in a sequential fashion. Binds GTP-bound translation factors.</text>
</comment>
<dbReference type="CDD" id="cd00387">
    <property type="entry name" value="Ribosomal_L7_L12"/>
    <property type="match status" value="1"/>
</dbReference>
<sequence>MAKLTKDELIEAFKEMTLIELSEFVKEFEEVFDVEAAAPVAAVAAGAPAEGGAADAEEKTEFDVVLTDAGAKKIGVIKAVREIVSGLGLKEAKEMVEGAPKAILEGASKDDAEAAKTKLEEAGASVELK</sequence>
<dbReference type="EMBL" id="JAVBIB010000032">
    <property type="protein sequence ID" value="MDV2420489.1"/>
    <property type="molecule type" value="Genomic_DNA"/>
</dbReference>
<evidence type="ECO:0000259" key="5">
    <source>
        <dbReference type="Pfam" id="PF00542"/>
    </source>
</evidence>
<keyword evidence="2 4" id="KW-0689">Ribosomal protein</keyword>
<dbReference type="HAMAP" id="MF_00368">
    <property type="entry name" value="Ribosomal_bL12"/>
    <property type="match status" value="1"/>
</dbReference>
<dbReference type="Pfam" id="PF00542">
    <property type="entry name" value="Ribosomal_L12"/>
    <property type="match status" value="1"/>
</dbReference>
<dbReference type="Proteomes" id="UP001185706">
    <property type="component" value="Unassembled WGS sequence"/>
</dbReference>
<accession>A0AAE4NMD6</accession>
<dbReference type="Gene3D" id="3.30.1390.10">
    <property type="match status" value="1"/>
</dbReference>
<organism evidence="7 8">
    <name type="scientific">Corynebacterium tuberculostearicum</name>
    <dbReference type="NCBI Taxonomy" id="38304"/>
    <lineage>
        <taxon>Bacteria</taxon>
        <taxon>Bacillati</taxon>
        <taxon>Actinomycetota</taxon>
        <taxon>Actinomycetes</taxon>
        <taxon>Mycobacteriales</taxon>
        <taxon>Corynebacteriaceae</taxon>
        <taxon>Corynebacterium</taxon>
    </lineage>
</organism>
<feature type="domain" description="Large ribosomal subunit protein bL12 oligomerization" evidence="6">
    <location>
        <begin position="5"/>
        <end position="52"/>
    </location>
</feature>
<reference evidence="7" key="1">
    <citation type="submission" date="2023-08" db="EMBL/GenBank/DDBJ databases">
        <title>Genomic characterization of the C. tuberculostearicum species complex, a ubiquitous member of the human skin microbiome.</title>
        <authorList>
            <person name="Ahmed N."/>
            <person name="Deming C."/>
            <person name="Conlan S."/>
            <person name="Segre J."/>
        </authorList>
    </citation>
    <scope>NUCLEOTIDE SEQUENCE</scope>
    <source>
        <strain evidence="7">CTNIH22</strain>
    </source>
</reference>
<dbReference type="GO" id="GO:0003729">
    <property type="term" value="F:mRNA binding"/>
    <property type="evidence" value="ECO:0007669"/>
    <property type="project" value="TreeGrafter"/>
</dbReference>
<proteinExistence type="inferred from homology"/>
<dbReference type="InterPro" id="IPR036235">
    <property type="entry name" value="Ribosomal_bL12_oligo_N_sf"/>
</dbReference>
<dbReference type="PANTHER" id="PTHR45987">
    <property type="entry name" value="39S RIBOSOMAL PROTEIN L12"/>
    <property type="match status" value="1"/>
</dbReference>
<dbReference type="NCBIfam" id="TIGR00855">
    <property type="entry name" value="L12"/>
    <property type="match status" value="1"/>
</dbReference>
<evidence type="ECO:0000313" key="7">
    <source>
        <dbReference type="EMBL" id="MDV2420489.1"/>
    </source>
</evidence>
<evidence type="ECO:0000256" key="3">
    <source>
        <dbReference type="ARBA" id="ARBA00023274"/>
    </source>
</evidence>
<keyword evidence="3 4" id="KW-0687">Ribonucleoprotein</keyword>
<dbReference type="GO" id="GO:0006412">
    <property type="term" value="P:translation"/>
    <property type="evidence" value="ECO:0007669"/>
    <property type="project" value="UniProtKB-UniRule"/>
</dbReference>
<dbReference type="Gene3D" id="1.20.5.710">
    <property type="entry name" value="Single helix bin"/>
    <property type="match status" value="1"/>
</dbReference>
<dbReference type="InterPro" id="IPR000206">
    <property type="entry name" value="Ribosomal_bL12"/>
</dbReference>
<protein>
    <recommendedName>
        <fullName evidence="4">Large ribosomal subunit protein bL12</fullName>
    </recommendedName>
</protein>
<evidence type="ECO:0000256" key="4">
    <source>
        <dbReference type="HAMAP-Rule" id="MF_00368"/>
    </source>
</evidence>
<dbReference type="InterPro" id="IPR014719">
    <property type="entry name" value="Ribosomal_bL12_C/ClpS-like"/>
</dbReference>
<dbReference type="GO" id="GO:0003735">
    <property type="term" value="F:structural constituent of ribosome"/>
    <property type="evidence" value="ECO:0007669"/>
    <property type="project" value="InterPro"/>
</dbReference>
<comment type="caution">
    <text evidence="7">The sequence shown here is derived from an EMBL/GenBank/DDBJ whole genome shotgun (WGS) entry which is preliminary data.</text>
</comment>